<protein>
    <submittedName>
        <fullName evidence="3">MCE family protein</fullName>
    </submittedName>
</protein>
<evidence type="ECO:0000259" key="2">
    <source>
        <dbReference type="Pfam" id="PF11887"/>
    </source>
</evidence>
<evidence type="ECO:0000259" key="1">
    <source>
        <dbReference type="Pfam" id="PF02470"/>
    </source>
</evidence>
<keyword evidence="4" id="KW-1185">Reference proteome</keyword>
<dbReference type="Pfam" id="PF02470">
    <property type="entry name" value="MlaD"/>
    <property type="match status" value="1"/>
</dbReference>
<reference evidence="3 4" key="1">
    <citation type="submission" date="2021-07" db="EMBL/GenBank/DDBJ databases">
        <title>Actinomadura sp. PM05-2 isolated from lichen.</title>
        <authorList>
            <person name="Somphong A."/>
            <person name="Phongsopitanun W."/>
            <person name="Tanasupawat S."/>
            <person name="Peongsungnone V."/>
        </authorList>
    </citation>
    <scope>NUCLEOTIDE SEQUENCE [LARGE SCALE GENOMIC DNA]</scope>
    <source>
        <strain evidence="3 4">PM05-2</strain>
    </source>
</reference>
<dbReference type="InterPro" id="IPR052336">
    <property type="entry name" value="MlaD_Phospholipid_Transporter"/>
</dbReference>
<dbReference type="Pfam" id="PF11887">
    <property type="entry name" value="Mce4_CUP1"/>
    <property type="match status" value="1"/>
</dbReference>
<feature type="domain" description="Mce/MlaD" evidence="1">
    <location>
        <begin position="13"/>
        <end position="87"/>
    </location>
</feature>
<dbReference type="InterPro" id="IPR005693">
    <property type="entry name" value="Mce"/>
</dbReference>
<evidence type="ECO:0000313" key="3">
    <source>
        <dbReference type="EMBL" id="MBW8487607.1"/>
    </source>
</evidence>
<dbReference type="InterPro" id="IPR024516">
    <property type="entry name" value="Mce_C"/>
</dbReference>
<dbReference type="EMBL" id="JAIBOA010000037">
    <property type="protein sequence ID" value="MBW8487607.1"/>
    <property type="molecule type" value="Genomic_DNA"/>
</dbReference>
<name>A0ABS7G4H1_9ACTN</name>
<dbReference type="Proteomes" id="UP000774570">
    <property type="component" value="Unassembled WGS sequence"/>
</dbReference>
<dbReference type="InterPro" id="IPR003399">
    <property type="entry name" value="Mce/MlaD"/>
</dbReference>
<dbReference type="PANTHER" id="PTHR33371:SF16">
    <property type="entry name" value="MCE-FAMILY PROTEIN MCE3F"/>
    <property type="match status" value="1"/>
</dbReference>
<organism evidence="3 4">
    <name type="scientific">Actinomadura parmotrematis</name>
    <dbReference type="NCBI Taxonomy" id="2864039"/>
    <lineage>
        <taxon>Bacteria</taxon>
        <taxon>Bacillati</taxon>
        <taxon>Actinomycetota</taxon>
        <taxon>Actinomycetes</taxon>
        <taxon>Streptosporangiales</taxon>
        <taxon>Thermomonosporaceae</taxon>
        <taxon>Actinomadura</taxon>
    </lineage>
</organism>
<proteinExistence type="predicted"/>
<dbReference type="NCBIfam" id="TIGR00996">
    <property type="entry name" value="Mtu_fam_mce"/>
    <property type="match status" value="1"/>
</dbReference>
<feature type="domain" description="Mammalian cell entry C-terminal" evidence="2">
    <location>
        <begin position="94"/>
        <end position="278"/>
    </location>
</feature>
<gene>
    <name evidence="3" type="ORF">K1Y72_35005</name>
</gene>
<accession>A0ABS7G4H1</accession>
<evidence type="ECO:0000313" key="4">
    <source>
        <dbReference type="Proteomes" id="UP000774570"/>
    </source>
</evidence>
<dbReference type="PANTHER" id="PTHR33371">
    <property type="entry name" value="INTERMEMBRANE PHOSPHOLIPID TRANSPORT SYSTEM BINDING PROTEIN MLAD-RELATED"/>
    <property type="match status" value="1"/>
</dbReference>
<sequence length="310" mass="31158">MVHAAAPPDGDAITYSAVFARTGAGLDGRSDVKVRGVTVGSVDAVRLDPDGRVRVRLHVERGVRIPAAATARIDPVSVFGPKEISLDLPPDGPALPAGGTITRTADASDPSDTADPAYELAGAIDPQDLLTLNRTLAAGLAGQGPALRRTLDNGARVTGAVHADRAELERLLAGITGVSGTLGGRGDALAATVTGAGDLAGLATDRPDQISRLLDEAARTSTGVGATLAGHGANLGRIVDGAAPVAGVVAARDRELVQLLGGLTGFFDMLSNVMYGAGPQGTRTAVLRSRQALELCGIVVDVCPAAPGAP</sequence>
<comment type="caution">
    <text evidence="3">The sequence shown here is derived from an EMBL/GenBank/DDBJ whole genome shotgun (WGS) entry which is preliminary data.</text>
</comment>